<gene>
    <name evidence="1" type="ORF">BCY86_08630</name>
</gene>
<sequence length="106" mass="12163">MDRAWGCDVEKQKLMVRHCIGRGKTISGSVREIIGQARQQGDDALRQFTLQWDRFRLEHFKVTEEKMQAAYRLPYGIICPAILFIALKCGVKEIYRGDTGDRSACL</sequence>
<protein>
    <submittedName>
        <fullName evidence="1">Uncharacterized protein</fullName>
    </submittedName>
</protein>
<reference evidence="1 2" key="1">
    <citation type="submission" date="2016-08" db="EMBL/GenBank/DDBJ databases">
        <title>Identification and validation of antigenic proteins from Pajaroellobacter abortibovis using de-novo genome sequence assembly and reverse vaccinology.</title>
        <authorList>
            <person name="Welly B.T."/>
            <person name="Miller M.R."/>
            <person name="Stott J.L."/>
            <person name="Blanchard M.T."/>
            <person name="Islas-Trejo A.D."/>
            <person name="O'Rourke S.M."/>
            <person name="Young A.E."/>
            <person name="Medrano J.F."/>
            <person name="Van Eenennaam A.L."/>
        </authorList>
    </citation>
    <scope>NUCLEOTIDE SEQUENCE [LARGE SCALE GENOMIC DNA]</scope>
    <source>
        <strain evidence="1 2">BTF92-0548A/99-0131</strain>
    </source>
</reference>
<dbReference type="STRING" id="1882918.BCY86_08630"/>
<accession>A0A1L6MZ92</accession>
<proteinExistence type="predicted"/>
<dbReference type="EMBL" id="CP016908">
    <property type="protein sequence ID" value="APS00735.1"/>
    <property type="molecule type" value="Genomic_DNA"/>
</dbReference>
<dbReference type="KEGG" id="pabo:BCY86_08630"/>
<name>A0A1L6MZ92_9BACT</name>
<dbReference type="Proteomes" id="UP000185544">
    <property type="component" value="Chromosome"/>
</dbReference>
<dbReference type="AlphaFoldDB" id="A0A1L6MZ92"/>
<organism evidence="1 2">
    <name type="scientific">Pajaroellobacter abortibovis</name>
    <dbReference type="NCBI Taxonomy" id="1882918"/>
    <lineage>
        <taxon>Bacteria</taxon>
        <taxon>Pseudomonadati</taxon>
        <taxon>Myxococcota</taxon>
        <taxon>Polyangia</taxon>
        <taxon>Polyangiales</taxon>
        <taxon>Polyangiaceae</taxon>
    </lineage>
</organism>
<dbReference type="Gene3D" id="3.40.50.1980">
    <property type="entry name" value="Nitrogenase molybdenum iron protein domain"/>
    <property type="match status" value="1"/>
</dbReference>
<keyword evidence="2" id="KW-1185">Reference proteome</keyword>
<evidence type="ECO:0000313" key="2">
    <source>
        <dbReference type="Proteomes" id="UP000185544"/>
    </source>
</evidence>
<evidence type="ECO:0000313" key="1">
    <source>
        <dbReference type="EMBL" id="APS00735.1"/>
    </source>
</evidence>